<dbReference type="PROSITE" id="PS00819">
    <property type="entry name" value="DPS_2"/>
    <property type="match status" value="1"/>
</dbReference>
<dbReference type="PIRSF" id="PIRSF005900">
    <property type="entry name" value="Dps"/>
    <property type="match status" value="1"/>
</dbReference>
<evidence type="ECO:0000313" key="5">
    <source>
        <dbReference type="Proteomes" id="UP000199513"/>
    </source>
</evidence>
<evidence type="ECO:0000259" key="3">
    <source>
        <dbReference type="Pfam" id="PF00210"/>
    </source>
</evidence>
<dbReference type="GO" id="GO:0016722">
    <property type="term" value="F:oxidoreductase activity, acting on metal ions"/>
    <property type="evidence" value="ECO:0007669"/>
    <property type="project" value="InterPro"/>
</dbReference>
<proteinExistence type="inferred from homology"/>
<gene>
    <name evidence="4" type="ORF">SAMN04488541_1005157</name>
</gene>
<dbReference type="PROSITE" id="PS00818">
    <property type="entry name" value="DPS_1"/>
    <property type="match status" value="1"/>
</dbReference>
<reference evidence="5" key="1">
    <citation type="submission" date="2016-10" db="EMBL/GenBank/DDBJ databases">
        <authorList>
            <person name="Varghese N."/>
            <person name="Submissions S."/>
        </authorList>
    </citation>
    <scope>NUCLEOTIDE SEQUENCE [LARGE SCALE GENOMIC DNA]</scope>
    <source>
        <strain>GEY</strain>
        <strain evidence="5">DSM 9560</strain>
    </source>
</reference>
<comment type="similarity">
    <text evidence="1 2">Belongs to the Dps family.</text>
</comment>
<keyword evidence="5" id="KW-1185">Reference proteome</keyword>
<dbReference type="Proteomes" id="UP000199513">
    <property type="component" value="Unassembled WGS sequence"/>
</dbReference>
<sequence length="157" mass="18390">METKIGISAENLQAVTQILAKILADEFVLYTKTRNAHWNVEGKDFYSVHKFFEDQYEALDEIIDDVAERIRSLGHYAPATLKNYLQLTHLTEQAREKNDSEGFIRELLQDHQSIIIYLRENINRFANDYHDLGTSDFITGLMESHEKMAWMLRSHLK</sequence>
<evidence type="ECO:0000313" key="4">
    <source>
        <dbReference type="EMBL" id="SFE71889.1"/>
    </source>
</evidence>
<dbReference type="CDD" id="cd01043">
    <property type="entry name" value="DPS"/>
    <property type="match status" value="1"/>
</dbReference>
<feature type="domain" description="Ferritin/DPS" evidence="3">
    <location>
        <begin position="18"/>
        <end position="157"/>
    </location>
</feature>
<dbReference type="AlphaFoldDB" id="A0A1I2CUA2"/>
<accession>A0A1I2CUA2</accession>
<dbReference type="GO" id="GO:0008199">
    <property type="term" value="F:ferric iron binding"/>
    <property type="evidence" value="ECO:0007669"/>
    <property type="project" value="InterPro"/>
</dbReference>
<dbReference type="SUPFAM" id="SSF47240">
    <property type="entry name" value="Ferritin-like"/>
    <property type="match status" value="1"/>
</dbReference>
<dbReference type="PRINTS" id="PR01346">
    <property type="entry name" value="HELNAPAPROT"/>
</dbReference>
<dbReference type="RefSeq" id="WP_091540734.1">
    <property type="nucleotide sequence ID" value="NZ_FONY01000005.1"/>
</dbReference>
<evidence type="ECO:0000256" key="1">
    <source>
        <dbReference type="ARBA" id="ARBA00009497"/>
    </source>
</evidence>
<organism evidence="4 5">
    <name type="scientific">Thermoflexibacter ruber</name>
    <dbReference type="NCBI Taxonomy" id="1003"/>
    <lineage>
        <taxon>Bacteria</taxon>
        <taxon>Pseudomonadati</taxon>
        <taxon>Bacteroidota</taxon>
        <taxon>Cytophagia</taxon>
        <taxon>Cytophagales</taxon>
        <taxon>Thermoflexibacteraceae</taxon>
        <taxon>Thermoflexibacter</taxon>
    </lineage>
</organism>
<dbReference type="InterPro" id="IPR023188">
    <property type="entry name" value="DPS_DNA-bd_CS"/>
</dbReference>
<dbReference type="InterPro" id="IPR012347">
    <property type="entry name" value="Ferritin-like"/>
</dbReference>
<dbReference type="Gene3D" id="1.20.1260.10">
    <property type="match status" value="1"/>
</dbReference>
<dbReference type="STRING" id="1003.SAMN04488541_1005157"/>
<dbReference type="GO" id="GO:0003677">
    <property type="term" value="F:DNA binding"/>
    <property type="evidence" value="ECO:0007669"/>
    <property type="project" value="UniProtKB-KW"/>
</dbReference>
<dbReference type="OrthoDB" id="9797023at2"/>
<dbReference type="EMBL" id="FONY01000005">
    <property type="protein sequence ID" value="SFE71889.1"/>
    <property type="molecule type" value="Genomic_DNA"/>
</dbReference>
<dbReference type="PANTHER" id="PTHR42932:SF3">
    <property type="entry name" value="DNA PROTECTION DURING STARVATION PROTEIN"/>
    <property type="match status" value="1"/>
</dbReference>
<evidence type="ECO:0000256" key="2">
    <source>
        <dbReference type="RuleBase" id="RU003875"/>
    </source>
</evidence>
<dbReference type="PANTHER" id="PTHR42932">
    <property type="entry name" value="GENERAL STRESS PROTEIN 20U"/>
    <property type="match status" value="1"/>
</dbReference>
<dbReference type="InterPro" id="IPR008331">
    <property type="entry name" value="Ferritin_DPS_dom"/>
</dbReference>
<name>A0A1I2CUA2_9BACT</name>
<dbReference type="Pfam" id="PF00210">
    <property type="entry name" value="Ferritin"/>
    <property type="match status" value="1"/>
</dbReference>
<dbReference type="InterPro" id="IPR002177">
    <property type="entry name" value="DPS_DNA-bd"/>
</dbReference>
<protein>
    <submittedName>
        <fullName evidence="4">Starvation-inducible DNA-binding protein</fullName>
    </submittedName>
</protein>
<dbReference type="InterPro" id="IPR009078">
    <property type="entry name" value="Ferritin-like_SF"/>
</dbReference>
<keyword evidence="4" id="KW-0238">DNA-binding</keyword>